<dbReference type="SMART" id="SM00869">
    <property type="entry name" value="Autotransporter"/>
    <property type="match status" value="1"/>
</dbReference>
<comment type="caution">
    <text evidence="3">The sequence shown here is derived from an EMBL/GenBank/DDBJ whole genome shotgun (WGS) entry which is preliminary data.</text>
</comment>
<dbReference type="InterPro" id="IPR011049">
    <property type="entry name" value="Serralysin-like_metalloprot_C"/>
</dbReference>
<sequence>MRVPHEAYQLAGISLLALAAASTLQISGAAACSATAKGGGDPFQATSVTVECSTAGDFQDIDGVFTTRFTGFANSSEVLVNDYDGNGDDIVDIFGGTLTDDAATTPNVGGLPAGGSTSLQPADGTIELLGGNDQFGMFYGDLSGEPFAPNVVANLNTGAGDDEVVIQAGSIQDIDLGDGADSAVISGSGTQVGNVTGGGGNDVISVGILNTKEGVFYSAPTLGVVSGGDGNDIVDIAGGSVEAVDAGAGDDQVSVNRDATVDLDVDGGIGNDTITVGDKATIGGSIFGNEGNDIVNINGGTIGTTTAPGVVDLADGADIFNMTAGQVTGSVFGEGGGNTYDVSGGRIDGSIFAGSQNDNVTISGNASIGIDLGEGGDGTDSVGLEDGDDSFLMTGGTLGGAVSGGAGNDTIDLRGGTINGFIEGNDGDDRIFVSGGVLSDEIIGDLGNDTITISGGTIAGPVSGNEGDDHISISGGTIGTAAVPTQVDLGTGVNIFDMSGGTVNGSVFGEGGGNTYTISGGTITGSLFAGGLNDSVTISGTASIGIDLGEGGDGIDSVGLEDGNDSFLMTGGTLAGAVSGGAGNDTIDLRGGTINGFIEGNDGDDRIFVSGGVLSDEIIGDLGNDTITISGGTIAGPVSGNEGDDHISISGGTIGTAAVPTQVDLGTGVNIFDMSGGTVNGSVFGEGGGNTYTISGGTITGSLFAGGLNDSVTISGTANIQGNALGGSEGIVPGAIELEDGNDTFNMTGGAVGSSVNGGTGNDTLSLLSGSIAGNFNGNAGDDVMSVAGGTIAGNVVGDAGDDQVTVSGGTITGNVTGDDGDDTMAVSGGTIDGNVSGGAGFDQVSVSGGTIKGGIDADHVHLSGGTIGGNITGLGPNTLIIDNVGTVDPLNLADGVLFSGTGANGTVTDTDLAAGGKSQNFTGFDNFSADASTLRFSGGTQGINQLNLGNGSTLFINGNVNMPGSIIATNSLIDMTDGVPDDVLKLGGLTLNGASISLDINQQTLQSDQLVASAFSATGANTIIVNLLGTPQFAQATDIPLIVSASGPIAGTFTVEGIPGTPGSLFTYEVVTGANGGLFLRATPANFGIAAAPTSATNAGAVTVAIDALYGINRDALDSDLNLSPATGGAMVPISSSFGVFASGQFAHTEHDGYDISGGGLNGPGPSFDANDFSAAISLDFNAAKHFQFDKEYGLNVGIFAGYASTDVNLGGFRGFDAIGEGTNKAGMFGGYALFRKNYNYALVSASGFFGGSDVTNGVLGTTGSYDTKGYAVTASVGHIFKLGERTRFDLRGGLLGVSFRGDPYTDSGGNEFGKSRLSFGAIKFEPGIYGDYTLSNGMVLSPYARVELQQRFGYKNTTEIDTREIAFDDADFSAALSTGFNLKVSELTTVSGEVRGKASSDSSTIGAKLGLKIAF</sequence>
<evidence type="ECO:0000313" key="3">
    <source>
        <dbReference type="EMBL" id="MFD2055382.1"/>
    </source>
</evidence>
<dbReference type="Gene3D" id="2.40.128.130">
    <property type="entry name" value="Autotransporter beta-domain"/>
    <property type="match status" value="1"/>
</dbReference>
<dbReference type="InterPro" id="IPR005546">
    <property type="entry name" value="Autotransporte_beta"/>
</dbReference>
<feature type="domain" description="Autotransporter" evidence="2">
    <location>
        <begin position="1134"/>
        <end position="1417"/>
    </location>
</feature>
<keyword evidence="1" id="KW-0732">Signal</keyword>
<dbReference type="SUPFAM" id="SSF51120">
    <property type="entry name" value="beta-Roll"/>
    <property type="match status" value="3"/>
</dbReference>
<organism evidence="3 4">
    <name type="scientific">Mesorhizobium calcicola</name>
    <dbReference type="NCBI Taxonomy" id="1300310"/>
    <lineage>
        <taxon>Bacteria</taxon>
        <taxon>Pseudomonadati</taxon>
        <taxon>Pseudomonadota</taxon>
        <taxon>Alphaproteobacteria</taxon>
        <taxon>Hyphomicrobiales</taxon>
        <taxon>Phyllobacteriaceae</taxon>
        <taxon>Mesorhizobium</taxon>
    </lineage>
</organism>
<dbReference type="SUPFAM" id="SSF103515">
    <property type="entry name" value="Autotransporter"/>
    <property type="match status" value="1"/>
</dbReference>
<gene>
    <name evidence="3" type="ORF">ACFSQT_20680</name>
</gene>
<dbReference type="PROSITE" id="PS51257">
    <property type="entry name" value="PROKAR_LIPOPROTEIN"/>
    <property type="match status" value="1"/>
</dbReference>
<dbReference type="PROSITE" id="PS51208">
    <property type="entry name" value="AUTOTRANSPORTER"/>
    <property type="match status" value="1"/>
</dbReference>
<reference evidence="4" key="1">
    <citation type="journal article" date="2019" name="Int. J. Syst. Evol. Microbiol.">
        <title>The Global Catalogue of Microorganisms (GCM) 10K type strain sequencing project: providing services to taxonomists for standard genome sequencing and annotation.</title>
        <authorList>
            <consortium name="The Broad Institute Genomics Platform"/>
            <consortium name="The Broad Institute Genome Sequencing Center for Infectious Disease"/>
            <person name="Wu L."/>
            <person name="Ma J."/>
        </authorList>
    </citation>
    <scope>NUCLEOTIDE SEQUENCE [LARGE SCALE GENOMIC DNA]</scope>
    <source>
        <strain evidence="4">CGMCC 1.16226</strain>
    </source>
</reference>
<feature type="signal peptide" evidence="1">
    <location>
        <begin position="1"/>
        <end position="19"/>
    </location>
</feature>
<dbReference type="PRINTS" id="PR00313">
    <property type="entry name" value="CABNDNGRPT"/>
</dbReference>
<proteinExistence type="predicted"/>
<dbReference type="Gene3D" id="2.160.20.160">
    <property type="match status" value="2"/>
</dbReference>
<dbReference type="InterPro" id="IPR036709">
    <property type="entry name" value="Autotransporte_beta_dom_sf"/>
</dbReference>
<dbReference type="Proteomes" id="UP001597349">
    <property type="component" value="Unassembled WGS sequence"/>
</dbReference>
<protein>
    <submittedName>
        <fullName evidence="3">Autotransporter</fullName>
    </submittedName>
</protein>
<keyword evidence="4" id="KW-1185">Reference proteome</keyword>
<evidence type="ECO:0000256" key="1">
    <source>
        <dbReference type="SAM" id="SignalP"/>
    </source>
</evidence>
<accession>A0ABW4WIV7</accession>
<evidence type="ECO:0000259" key="2">
    <source>
        <dbReference type="PROSITE" id="PS51208"/>
    </source>
</evidence>
<name>A0ABW4WIV7_9HYPH</name>
<evidence type="ECO:0000313" key="4">
    <source>
        <dbReference type="Proteomes" id="UP001597349"/>
    </source>
</evidence>
<dbReference type="RefSeq" id="WP_379021572.1">
    <property type="nucleotide sequence ID" value="NZ_JBHUGY010000031.1"/>
</dbReference>
<feature type="chain" id="PRO_5045104351" evidence="1">
    <location>
        <begin position="20"/>
        <end position="1417"/>
    </location>
</feature>
<dbReference type="EMBL" id="JBHUGY010000031">
    <property type="protein sequence ID" value="MFD2055382.1"/>
    <property type="molecule type" value="Genomic_DNA"/>
</dbReference>